<accession>A0ABS5H6J3</accession>
<proteinExistence type="predicted"/>
<organism evidence="1 2">
    <name type="scientific">Undibacterium rivi</name>
    <dbReference type="NCBI Taxonomy" id="2828729"/>
    <lineage>
        <taxon>Bacteria</taxon>
        <taxon>Pseudomonadati</taxon>
        <taxon>Pseudomonadota</taxon>
        <taxon>Betaproteobacteria</taxon>
        <taxon>Burkholderiales</taxon>
        <taxon>Oxalobacteraceae</taxon>
        <taxon>Undibacterium</taxon>
    </lineage>
</organism>
<dbReference type="RefSeq" id="WP_212680295.1">
    <property type="nucleotide sequence ID" value="NZ_JAGSPK010000007.1"/>
</dbReference>
<evidence type="ECO:0000313" key="2">
    <source>
        <dbReference type="Proteomes" id="UP000682982"/>
    </source>
</evidence>
<dbReference type="Proteomes" id="UP000682982">
    <property type="component" value="Unassembled WGS sequence"/>
</dbReference>
<reference evidence="1 2" key="1">
    <citation type="submission" date="2021-04" db="EMBL/GenBank/DDBJ databases">
        <title>novel species isolated from subtropical streams in China.</title>
        <authorList>
            <person name="Lu H."/>
        </authorList>
    </citation>
    <scope>NUCLEOTIDE SEQUENCE [LARGE SCALE GENOMIC DNA]</scope>
    <source>
        <strain evidence="1 2">FT147W</strain>
    </source>
</reference>
<sequence length="144" mass="15331">MNTSIDASIPVLTEIILPVAETVNEAHAGAGTVTTATTSSSPLPSPLPATAAAVAQADADTTNVSVPEEQWQTLEQSLKEDVLKHVLARVDFVLEHRVRDNLADVLQTAVEGLAKEIRAGLKNSLEELVTRAVTQEINKVKNSK</sequence>
<keyword evidence="2" id="KW-1185">Reference proteome</keyword>
<dbReference type="EMBL" id="JAGSPK010000007">
    <property type="protein sequence ID" value="MBR7794270.1"/>
    <property type="molecule type" value="Genomic_DNA"/>
</dbReference>
<comment type="caution">
    <text evidence="1">The sequence shown here is derived from an EMBL/GenBank/DDBJ whole genome shotgun (WGS) entry which is preliminary data.</text>
</comment>
<evidence type="ECO:0000313" key="1">
    <source>
        <dbReference type="EMBL" id="MBR7794270.1"/>
    </source>
</evidence>
<protein>
    <recommendedName>
        <fullName evidence="3">DUF2486 family protein</fullName>
    </recommendedName>
</protein>
<gene>
    <name evidence="1" type="ORF">KDM87_16865</name>
</gene>
<name>A0ABS5H6J3_9BURK</name>
<evidence type="ECO:0008006" key="3">
    <source>
        <dbReference type="Google" id="ProtNLM"/>
    </source>
</evidence>